<dbReference type="GO" id="GO:0019354">
    <property type="term" value="P:siroheme biosynthetic process"/>
    <property type="evidence" value="ECO:0007669"/>
    <property type="project" value="InterPro"/>
</dbReference>
<keyword evidence="6" id="KW-0949">S-adenosyl-L-methionine</keyword>
<dbReference type="AlphaFoldDB" id="A0A1H0FXH5"/>
<accession>A0A1H0FXH5</accession>
<comment type="similarity">
    <text evidence="1">Belongs to the precorrin methyltransferase family.</text>
</comment>
<dbReference type="FunFam" id="3.40.1010.10:FF:000001">
    <property type="entry name" value="Siroheme synthase"/>
    <property type="match status" value="1"/>
</dbReference>
<evidence type="ECO:0000313" key="10">
    <source>
        <dbReference type="EMBL" id="SDN99264.1"/>
    </source>
</evidence>
<keyword evidence="11" id="KW-1185">Reference proteome</keyword>
<gene>
    <name evidence="10" type="ORF">SAMN04488053_105135</name>
</gene>
<dbReference type="EMBL" id="FNIL01000005">
    <property type="protein sequence ID" value="SDN99264.1"/>
    <property type="molecule type" value="Genomic_DNA"/>
</dbReference>
<keyword evidence="7" id="KW-0627">Porphyrin biosynthesis</keyword>
<dbReference type="InterPro" id="IPR050161">
    <property type="entry name" value="Siro_Cobalamin_biosynth"/>
</dbReference>
<dbReference type="InterPro" id="IPR006366">
    <property type="entry name" value="CobA/CysG_C"/>
</dbReference>
<feature type="domain" description="Tetrapyrrole methylase" evidence="9">
    <location>
        <begin position="7"/>
        <end position="221"/>
    </location>
</feature>
<organism evidence="10 11">
    <name type="scientific">Alkalicoccus daliensis</name>
    <dbReference type="NCBI Taxonomy" id="745820"/>
    <lineage>
        <taxon>Bacteria</taxon>
        <taxon>Bacillati</taxon>
        <taxon>Bacillota</taxon>
        <taxon>Bacilli</taxon>
        <taxon>Bacillales</taxon>
        <taxon>Bacillaceae</taxon>
        <taxon>Alkalicoccus</taxon>
    </lineage>
</organism>
<dbReference type="InterPro" id="IPR014777">
    <property type="entry name" value="4pyrrole_Mease_sub1"/>
</dbReference>
<dbReference type="InterPro" id="IPR014776">
    <property type="entry name" value="4pyrrole_Mease_sub2"/>
</dbReference>
<dbReference type="EC" id="2.1.1.107" evidence="2"/>
<evidence type="ECO:0000256" key="1">
    <source>
        <dbReference type="ARBA" id="ARBA00005879"/>
    </source>
</evidence>
<dbReference type="InterPro" id="IPR003043">
    <property type="entry name" value="Uropor_MeTrfase_CS"/>
</dbReference>
<dbReference type="Proteomes" id="UP000198778">
    <property type="component" value="Unassembled WGS sequence"/>
</dbReference>
<dbReference type="OrthoDB" id="9815856at2"/>
<dbReference type="Pfam" id="PF00590">
    <property type="entry name" value="TP_methylase"/>
    <property type="match status" value="1"/>
</dbReference>
<evidence type="ECO:0000313" key="11">
    <source>
        <dbReference type="Proteomes" id="UP000198778"/>
    </source>
</evidence>
<reference evidence="11" key="1">
    <citation type="submission" date="2016-10" db="EMBL/GenBank/DDBJ databases">
        <authorList>
            <person name="Varghese N."/>
            <person name="Submissions S."/>
        </authorList>
    </citation>
    <scope>NUCLEOTIDE SEQUENCE [LARGE SCALE GENOMIC DNA]</scope>
    <source>
        <strain evidence="11">CGMCC 1.10369</strain>
    </source>
</reference>
<dbReference type="InterPro" id="IPR000878">
    <property type="entry name" value="4pyrrol_Mease"/>
</dbReference>
<protein>
    <recommendedName>
        <fullName evidence="3">Uroporphyrinogen-III C-methyltransferase</fullName>
        <ecNumber evidence="2">2.1.1.107</ecNumber>
    </recommendedName>
    <alternativeName>
        <fullName evidence="8">Uroporphyrinogen III methylase</fullName>
    </alternativeName>
</protein>
<evidence type="ECO:0000256" key="8">
    <source>
        <dbReference type="ARBA" id="ARBA00079776"/>
    </source>
</evidence>
<dbReference type="STRING" id="745820.SAMN04488053_105135"/>
<dbReference type="InterPro" id="IPR035996">
    <property type="entry name" value="4pyrrol_Methylase_sf"/>
</dbReference>
<dbReference type="SUPFAM" id="SSF53790">
    <property type="entry name" value="Tetrapyrrole methylase"/>
    <property type="match status" value="1"/>
</dbReference>
<dbReference type="NCBIfam" id="NF004790">
    <property type="entry name" value="PRK06136.1"/>
    <property type="match status" value="1"/>
</dbReference>
<dbReference type="Gene3D" id="3.40.1010.10">
    <property type="entry name" value="Cobalt-precorrin-4 Transmethylase, Domain 1"/>
    <property type="match status" value="1"/>
</dbReference>
<evidence type="ECO:0000256" key="7">
    <source>
        <dbReference type="ARBA" id="ARBA00023244"/>
    </source>
</evidence>
<evidence type="ECO:0000256" key="3">
    <source>
        <dbReference type="ARBA" id="ARBA00018323"/>
    </source>
</evidence>
<evidence type="ECO:0000256" key="2">
    <source>
        <dbReference type="ARBA" id="ARBA00012162"/>
    </source>
</evidence>
<dbReference type="GO" id="GO:0004851">
    <property type="term" value="F:uroporphyrin-III C-methyltransferase activity"/>
    <property type="evidence" value="ECO:0007669"/>
    <property type="project" value="UniProtKB-EC"/>
</dbReference>
<dbReference type="Gene3D" id="3.30.950.10">
    <property type="entry name" value="Methyltransferase, Cobalt-precorrin-4 Transmethylase, Domain 2"/>
    <property type="match status" value="1"/>
</dbReference>
<dbReference type="PROSITE" id="PS00839">
    <property type="entry name" value="SUMT_1"/>
    <property type="match status" value="1"/>
</dbReference>
<dbReference type="FunFam" id="3.30.950.10:FF:000001">
    <property type="entry name" value="Siroheme synthase"/>
    <property type="match status" value="1"/>
</dbReference>
<sequence>MEHKKGKVYLVGAGPGDPDLITVRGKELLERAECVVYDRLVNKALLNYVPMQAEKLYCGKWSGFHSMKQEDIQAALVDRAKKGKLVVRLKGGDPSMFGRVGEEAELCVEEGIPFEIVPGISSGIAAPAYAGIPLTHRDYGSSVAFVTGHACAKNSGAAPGVQWKDLAAGVDTIVIYMGVKNLPKIQQELLIHGRAADTPVAFIQEGTTAAQTTYITTLGEAAVKAEQVSLTSPAIIMIGNVVKLHHKLSWYENKPRAIEQAAFEHVM</sequence>
<dbReference type="NCBIfam" id="TIGR01469">
    <property type="entry name" value="cobA_cysG_Cterm"/>
    <property type="match status" value="1"/>
</dbReference>
<dbReference type="GO" id="GO:0032259">
    <property type="term" value="P:methylation"/>
    <property type="evidence" value="ECO:0007669"/>
    <property type="project" value="UniProtKB-KW"/>
</dbReference>
<name>A0A1H0FXH5_9BACI</name>
<proteinExistence type="inferred from homology"/>
<dbReference type="PANTHER" id="PTHR45790">
    <property type="entry name" value="SIROHEME SYNTHASE-RELATED"/>
    <property type="match status" value="1"/>
</dbReference>
<dbReference type="PANTHER" id="PTHR45790:SF3">
    <property type="entry name" value="S-ADENOSYL-L-METHIONINE-DEPENDENT UROPORPHYRINOGEN III METHYLTRANSFERASE, CHLOROPLASTIC"/>
    <property type="match status" value="1"/>
</dbReference>
<dbReference type="CDD" id="cd11642">
    <property type="entry name" value="SUMT"/>
    <property type="match status" value="1"/>
</dbReference>
<evidence type="ECO:0000256" key="6">
    <source>
        <dbReference type="ARBA" id="ARBA00022691"/>
    </source>
</evidence>
<evidence type="ECO:0000256" key="4">
    <source>
        <dbReference type="ARBA" id="ARBA00022603"/>
    </source>
</evidence>
<evidence type="ECO:0000259" key="9">
    <source>
        <dbReference type="Pfam" id="PF00590"/>
    </source>
</evidence>
<evidence type="ECO:0000256" key="5">
    <source>
        <dbReference type="ARBA" id="ARBA00022679"/>
    </source>
</evidence>
<keyword evidence="4 10" id="KW-0489">Methyltransferase</keyword>
<keyword evidence="5 10" id="KW-0808">Transferase</keyword>
<dbReference type="RefSeq" id="WP_090842859.1">
    <property type="nucleotide sequence ID" value="NZ_FNIL01000005.1"/>
</dbReference>